<proteinExistence type="predicted"/>
<sequence length="44" mass="4594">MRQPSLADRGQTLSLEKAADDVAPICLGVARLGSLQTAGTCFTM</sequence>
<gene>
    <name evidence="1" type="ORF">GAK31_02166</name>
</gene>
<evidence type="ECO:0000313" key="1">
    <source>
        <dbReference type="EMBL" id="KAF1014679.1"/>
    </source>
</evidence>
<dbReference type="Proteomes" id="UP000487117">
    <property type="component" value="Unassembled WGS sequence"/>
</dbReference>
<evidence type="ECO:0000313" key="2">
    <source>
        <dbReference type="Proteomes" id="UP000487117"/>
    </source>
</evidence>
<dbReference type="AlphaFoldDB" id="A0A7V8FFH5"/>
<accession>A0A7V8FFH5</accession>
<name>A0A7V8FFH5_STEMA</name>
<comment type="caution">
    <text evidence="1">The sequence shown here is derived from an EMBL/GenBank/DDBJ whole genome shotgun (WGS) entry which is preliminary data.</text>
</comment>
<dbReference type="EMBL" id="WNDS01000003">
    <property type="protein sequence ID" value="KAF1014679.1"/>
    <property type="molecule type" value="Genomic_DNA"/>
</dbReference>
<reference evidence="2" key="1">
    <citation type="journal article" date="2020" name="MBio">
        <title>Horizontal gene transfer to a defensive symbiont with a reduced genome amongst a multipartite beetle microbiome.</title>
        <authorList>
            <person name="Waterworth S.C."/>
            <person name="Florez L.V."/>
            <person name="Rees E.R."/>
            <person name="Hertweck C."/>
            <person name="Kaltenpoth M."/>
            <person name="Kwan J.C."/>
        </authorList>
    </citation>
    <scope>NUCLEOTIDE SEQUENCE [LARGE SCALE GENOMIC DNA]</scope>
</reference>
<organism evidence="1 2">
    <name type="scientific">Stenotrophomonas maltophilia</name>
    <name type="common">Pseudomonas maltophilia</name>
    <name type="synonym">Xanthomonas maltophilia</name>
    <dbReference type="NCBI Taxonomy" id="40324"/>
    <lineage>
        <taxon>Bacteria</taxon>
        <taxon>Pseudomonadati</taxon>
        <taxon>Pseudomonadota</taxon>
        <taxon>Gammaproteobacteria</taxon>
        <taxon>Lysobacterales</taxon>
        <taxon>Lysobacteraceae</taxon>
        <taxon>Stenotrophomonas</taxon>
        <taxon>Stenotrophomonas maltophilia group</taxon>
    </lineage>
</organism>
<protein>
    <submittedName>
        <fullName evidence="1">Uncharacterized protein</fullName>
    </submittedName>
</protein>